<evidence type="ECO:0000256" key="11">
    <source>
        <dbReference type="ARBA" id="ARBA00023204"/>
    </source>
</evidence>
<dbReference type="PANTHER" id="PTHR30194:SF3">
    <property type="entry name" value="CROSSOVER JUNCTION ENDODEOXYRIBONUCLEASE RUVC"/>
    <property type="match status" value="1"/>
</dbReference>
<dbReference type="EC" id="3.1.21.10" evidence="13 14"/>
<comment type="function">
    <text evidence="13">The RuvA-RuvB-RuvC complex processes Holliday junction (HJ) DNA during genetic recombination and DNA repair. Endonuclease that resolves HJ intermediates. Cleaves cruciform DNA by making single-stranded nicks across the HJ at symmetrical positions within the homologous arms, yielding a 5'-phosphate and a 3'-hydroxyl group; requires a central core of homology in the junction. The consensus cleavage sequence is 5'-(A/T)TT(C/G)-3'. Cleavage occurs on the 3'-side of the TT dinucleotide at the point of strand exchange. HJ branch migration catalyzed by RuvA-RuvB allows RuvC to scan DNA until it finds its consensus sequence, where it cleaves and resolves the cruciform DNA.</text>
</comment>
<feature type="active site" evidence="13">
    <location>
        <position position="7"/>
    </location>
</feature>
<dbReference type="SUPFAM" id="SSF53098">
    <property type="entry name" value="Ribonuclease H-like"/>
    <property type="match status" value="1"/>
</dbReference>
<dbReference type="GO" id="GO:0006310">
    <property type="term" value="P:DNA recombination"/>
    <property type="evidence" value="ECO:0007669"/>
    <property type="project" value="UniProtKB-UniRule"/>
</dbReference>
<sequence length="159" mass="17566">MRIIGIDPGSTLIGYGLVEYSGSKFSCLDYGTIVNTGKDKSQDYQATEKRLAQIIKKYHPDVAAIERLFFFSNQKTALAVSEMRGVLFLTLAKAKIPIFEFTPLEIKQGVTSYGRANKVQVEKMVRIILNIITPIKPDDAADALAIAICGANNYTPFIK</sequence>
<dbReference type="PATRIC" id="fig|1619031.3.peg.350"/>
<dbReference type="GO" id="GO:0000287">
    <property type="term" value="F:magnesium ion binding"/>
    <property type="evidence" value="ECO:0007669"/>
    <property type="project" value="UniProtKB-UniRule"/>
</dbReference>
<comment type="caution">
    <text evidence="15">The sequence shown here is derived from an EMBL/GenBank/DDBJ whole genome shotgun (WGS) entry which is preliminary data.</text>
</comment>
<feature type="active site" evidence="13">
    <location>
        <position position="66"/>
    </location>
</feature>
<evidence type="ECO:0000256" key="12">
    <source>
        <dbReference type="ARBA" id="ARBA00029354"/>
    </source>
</evidence>
<evidence type="ECO:0000256" key="13">
    <source>
        <dbReference type="HAMAP-Rule" id="MF_00034"/>
    </source>
</evidence>
<dbReference type="Proteomes" id="UP000034764">
    <property type="component" value="Unassembled WGS sequence"/>
</dbReference>
<accession>A0A0G0RLY7</accession>
<comment type="similarity">
    <text evidence="1 13">Belongs to the RuvC family.</text>
</comment>
<evidence type="ECO:0000256" key="6">
    <source>
        <dbReference type="ARBA" id="ARBA00022763"/>
    </source>
</evidence>
<evidence type="ECO:0000313" key="16">
    <source>
        <dbReference type="Proteomes" id="UP000034764"/>
    </source>
</evidence>
<dbReference type="GO" id="GO:0005737">
    <property type="term" value="C:cytoplasm"/>
    <property type="evidence" value="ECO:0007669"/>
    <property type="project" value="UniProtKB-SubCell"/>
</dbReference>
<keyword evidence="7 13" id="KW-0378">Hydrolase</keyword>
<gene>
    <name evidence="13" type="primary">ruvC</name>
    <name evidence="15" type="ORF">UT53_C0016G0005</name>
</gene>
<evidence type="ECO:0000256" key="4">
    <source>
        <dbReference type="ARBA" id="ARBA00022723"/>
    </source>
</evidence>
<name>A0A0G0RLY7_9BACT</name>
<evidence type="ECO:0000256" key="5">
    <source>
        <dbReference type="ARBA" id="ARBA00022759"/>
    </source>
</evidence>
<feature type="binding site" evidence="13">
    <location>
        <position position="7"/>
    </location>
    <ligand>
        <name>Mg(2+)</name>
        <dbReference type="ChEBI" id="CHEBI:18420"/>
        <label>1</label>
    </ligand>
</feature>
<dbReference type="EMBL" id="LBXD01000016">
    <property type="protein sequence ID" value="KKR23505.1"/>
    <property type="molecule type" value="Genomic_DNA"/>
</dbReference>
<keyword evidence="5 13" id="KW-0255">Endonuclease</keyword>
<dbReference type="InterPro" id="IPR012337">
    <property type="entry name" value="RNaseH-like_sf"/>
</dbReference>
<feature type="binding site" evidence="13">
    <location>
        <position position="66"/>
    </location>
    <ligand>
        <name>Mg(2+)</name>
        <dbReference type="ChEBI" id="CHEBI:18420"/>
        <label>2</label>
    </ligand>
</feature>
<comment type="subcellular location">
    <subcellularLocation>
        <location evidence="13">Cytoplasm</location>
    </subcellularLocation>
</comment>
<dbReference type="HAMAP" id="MF_00034">
    <property type="entry name" value="RuvC"/>
    <property type="match status" value="1"/>
</dbReference>
<keyword evidence="4 13" id="KW-0479">Metal-binding</keyword>
<dbReference type="PRINTS" id="PR00696">
    <property type="entry name" value="RSOLVASERUVC"/>
</dbReference>
<keyword evidence="10 13" id="KW-0233">DNA recombination</keyword>
<dbReference type="AlphaFoldDB" id="A0A0G0RLY7"/>
<dbReference type="InterPro" id="IPR002176">
    <property type="entry name" value="X-over_junc_endoDNase_RuvC"/>
</dbReference>
<comment type="cofactor">
    <cofactor evidence="13">
        <name>Mg(2+)</name>
        <dbReference type="ChEBI" id="CHEBI:18420"/>
    </cofactor>
    <text evidence="13">Binds 2 Mg(2+) ion per subunit.</text>
</comment>
<feature type="active site" evidence="13">
    <location>
        <position position="139"/>
    </location>
</feature>
<evidence type="ECO:0000256" key="1">
    <source>
        <dbReference type="ARBA" id="ARBA00009518"/>
    </source>
</evidence>
<keyword evidence="6 13" id="KW-0227">DNA damage</keyword>
<dbReference type="Gene3D" id="3.30.420.10">
    <property type="entry name" value="Ribonuclease H-like superfamily/Ribonuclease H"/>
    <property type="match status" value="1"/>
</dbReference>
<evidence type="ECO:0000256" key="10">
    <source>
        <dbReference type="ARBA" id="ARBA00023172"/>
    </source>
</evidence>
<dbReference type="NCBIfam" id="TIGR00228">
    <property type="entry name" value="ruvC"/>
    <property type="match status" value="1"/>
</dbReference>
<keyword evidence="11 13" id="KW-0234">DNA repair</keyword>
<evidence type="ECO:0000256" key="2">
    <source>
        <dbReference type="ARBA" id="ARBA00022490"/>
    </source>
</evidence>
<dbReference type="GO" id="GO:0008821">
    <property type="term" value="F:crossover junction DNA endonuclease activity"/>
    <property type="evidence" value="ECO:0007669"/>
    <property type="project" value="UniProtKB-UniRule"/>
</dbReference>
<keyword evidence="9 13" id="KW-0238">DNA-binding</keyword>
<evidence type="ECO:0000256" key="14">
    <source>
        <dbReference type="NCBIfam" id="TIGR00228"/>
    </source>
</evidence>
<protein>
    <recommendedName>
        <fullName evidence="13 14">Crossover junction endodeoxyribonuclease RuvC</fullName>
        <ecNumber evidence="13 14">3.1.21.10</ecNumber>
    </recommendedName>
    <alternativeName>
        <fullName evidence="13">Holliday junction nuclease RuvC</fullName>
    </alternativeName>
    <alternativeName>
        <fullName evidence="13">Holliday junction resolvase RuvC</fullName>
    </alternativeName>
</protein>
<evidence type="ECO:0000256" key="7">
    <source>
        <dbReference type="ARBA" id="ARBA00022801"/>
    </source>
</evidence>
<keyword evidence="2 13" id="KW-0963">Cytoplasm</keyword>
<comment type="catalytic activity">
    <reaction evidence="12 13">
        <text>Endonucleolytic cleavage at a junction such as a reciprocal single-stranded crossover between two homologous DNA duplexes (Holliday junction).</text>
        <dbReference type="EC" id="3.1.21.10"/>
    </reaction>
</comment>
<dbReference type="Pfam" id="PF02075">
    <property type="entry name" value="RuvC"/>
    <property type="match status" value="1"/>
</dbReference>
<comment type="subunit">
    <text evidence="13">Homodimer which binds Holliday junction (HJ) DNA. The HJ becomes 2-fold symmetrical on binding to RuvC with unstacked arms; it has a different conformation from HJ DNA in complex with RuvA. In the full resolvosome a probable DNA-RuvA(4)-RuvB(12)-RuvC(2) complex forms which resolves the HJ.</text>
</comment>
<dbReference type="PANTHER" id="PTHR30194">
    <property type="entry name" value="CROSSOVER JUNCTION ENDODEOXYRIBONUCLEASE RUVC"/>
    <property type="match status" value="1"/>
</dbReference>
<dbReference type="NCBIfam" id="NF000711">
    <property type="entry name" value="PRK00039.2-1"/>
    <property type="match status" value="1"/>
</dbReference>
<feature type="binding site" evidence="13">
    <location>
        <position position="139"/>
    </location>
    <ligand>
        <name>Mg(2+)</name>
        <dbReference type="ChEBI" id="CHEBI:18420"/>
        <label>1</label>
    </ligand>
</feature>
<dbReference type="GO" id="GO:0048476">
    <property type="term" value="C:Holliday junction resolvase complex"/>
    <property type="evidence" value="ECO:0007669"/>
    <property type="project" value="UniProtKB-UniRule"/>
</dbReference>
<proteinExistence type="inferred from homology"/>
<dbReference type="GO" id="GO:0006281">
    <property type="term" value="P:DNA repair"/>
    <property type="evidence" value="ECO:0007669"/>
    <property type="project" value="UniProtKB-UniRule"/>
</dbReference>
<keyword evidence="3 13" id="KW-0540">Nuclease</keyword>
<evidence type="ECO:0000256" key="8">
    <source>
        <dbReference type="ARBA" id="ARBA00022842"/>
    </source>
</evidence>
<evidence type="ECO:0000256" key="3">
    <source>
        <dbReference type="ARBA" id="ARBA00022722"/>
    </source>
</evidence>
<keyword evidence="8 13" id="KW-0460">Magnesium</keyword>
<evidence type="ECO:0000256" key="9">
    <source>
        <dbReference type="ARBA" id="ARBA00023125"/>
    </source>
</evidence>
<organism evidence="15 16">
    <name type="scientific">Candidatus Yanofskybacteria bacterium GW2011_GWD2_39_48</name>
    <dbReference type="NCBI Taxonomy" id="1619031"/>
    <lineage>
        <taxon>Bacteria</taxon>
        <taxon>Candidatus Yanofskyibacteriota</taxon>
    </lineage>
</organism>
<dbReference type="FunFam" id="3.30.420.10:FF:000002">
    <property type="entry name" value="Crossover junction endodeoxyribonuclease RuvC"/>
    <property type="match status" value="1"/>
</dbReference>
<dbReference type="GO" id="GO:0003677">
    <property type="term" value="F:DNA binding"/>
    <property type="evidence" value="ECO:0007669"/>
    <property type="project" value="UniProtKB-KW"/>
</dbReference>
<dbReference type="CDD" id="cd16962">
    <property type="entry name" value="RuvC"/>
    <property type="match status" value="1"/>
</dbReference>
<dbReference type="InterPro" id="IPR036397">
    <property type="entry name" value="RNaseH_sf"/>
</dbReference>
<evidence type="ECO:0000313" key="15">
    <source>
        <dbReference type="EMBL" id="KKR23505.1"/>
    </source>
</evidence>
<reference evidence="15 16" key="1">
    <citation type="journal article" date="2015" name="Nature">
        <title>rRNA introns, odd ribosomes, and small enigmatic genomes across a large radiation of phyla.</title>
        <authorList>
            <person name="Brown C.T."/>
            <person name="Hug L.A."/>
            <person name="Thomas B.C."/>
            <person name="Sharon I."/>
            <person name="Castelle C.J."/>
            <person name="Singh A."/>
            <person name="Wilkins M.J."/>
            <person name="Williams K.H."/>
            <person name="Banfield J.F."/>
        </authorList>
    </citation>
    <scope>NUCLEOTIDE SEQUENCE [LARGE SCALE GENOMIC DNA]</scope>
</reference>